<evidence type="ECO:0000256" key="11">
    <source>
        <dbReference type="SAM" id="Phobius"/>
    </source>
</evidence>
<dbReference type="Gene3D" id="1.50.40.10">
    <property type="entry name" value="Mitochondrial carrier domain"/>
    <property type="match status" value="2"/>
</dbReference>
<dbReference type="STRING" id="39966.A0A369KC86"/>
<dbReference type="PROSITE" id="PS50920">
    <property type="entry name" value="SOLCAR"/>
    <property type="match status" value="3"/>
</dbReference>
<feature type="repeat" description="Solcar" evidence="9">
    <location>
        <begin position="132"/>
        <end position="277"/>
    </location>
</feature>
<name>A0A369KC86_HYPMA</name>
<dbReference type="EMBL" id="LUEZ02000005">
    <property type="protein sequence ID" value="RDB30265.1"/>
    <property type="molecule type" value="Genomic_DNA"/>
</dbReference>
<keyword evidence="5" id="KW-0677">Repeat</keyword>
<evidence type="ECO:0000313" key="13">
    <source>
        <dbReference type="Proteomes" id="UP000076154"/>
    </source>
</evidence>
<dbReference type="Pfam" id="PF00153">
    <property type="entry name" value="Mito_carr"/>
    <property type="match status" value="4"/>
</dbReference>
<proteinExistence type="inferred from homology"/>
<feature type="repeat" description="Solcar" evidence="9">
    <location>
        <begin position="28"/>
        <end position="119"/>
    </location>
</feature>
<feature type="transmembrane region" description="Helical" evidence="11">
    <location>
        <begin position="95"/>
        <end position="116"/>
    </location>
</feature>
<evidence type="ECO:0000256" key="9">
    <source>
        <dbReference type="PROSITE-ProRule" id="PRU00282"/>
    </source>
</evidence>
<evidence type="ECO:0000256" key="10">
    <source>
        <dbReference type="RuleBase" id="RU000488"/>
    </source>
</evidence>
<feature type="repeat" description="Solcar" evidence="9">
    <location>
        <begin position="309"/>
        <end position="412"/>
    </location>
</feature>
<evidence type="ECO:0000256" key="7">
    <source>
        <dbReference type="ARBA" id="ARBA00023128"/>
    </source>
</evidence>
<evidence type="ECO:0000256" key="1">
    <source>
        <dbReference type="ARBA" id="ARBA00004225"/>
    </source>
</evidence>
<evidence type="ECO:0000256" key="5">
    <source>
        <dbReference type="ARBA" id="ARBA00022737"/>
    </source>
</evidence>
<dbReference type="InterPro" id="IPR023395">
    <property type="entry name" value="MCP_dom_sf"/>
</dbReference>
<keyword evidence="7" id="KW-0496">Mitochondrion</keyword>
<feature type="transmembrane region" description="Helical" evidence="11">
    <location>
        <begin position="137"/>
        <end position="155"/>
    </location>
</feature>
<dbReference type="Proteomes" id="UP000076154">
    <property type="component" value="Unassembled WGS sequence"/>
</dbReference>
<dbReference type="InterPro" id="IPR050567">
    <property type="entry name" value="Mitochondrial_Carrier"/>
</dbReference>
<keyword evidence="6 11" id="KW-1133">Transmembrane helix</keyword>
<dbReference type="SUPFAM" id="SSF103506">
    <property type="entry name" value="Mitochondrial carrier"/>
    <property type="match status" value="1"/>
</dbReference>
<reference evidence="12" key="1">
    <citation type="submission" date="2018-04" db="EMBL/GenBank/DDBJ databases">
        <title>Whole genome sequencing of Hypsizygus marmoreus.</title>
        <authorList>
            <person name="Choi I.-G."/>
            <person name="Min B."/>
            <person name="Kim J.-G."/>
            <person name="Kim S."/>
            <person name="Oh Y.-L."/>
            <person name="Kong W.-S."/>
            <person name="Park H."/>
            <person name="Jeong J."/>
            <person name="Song E.-S."/>
        </authorList>
    </citation>
    <scope>NUCLEOTIDE SEQUENCE [LARGE SCALE GENOMIC DNA]</scope>
    <source>
        <strain evidence="12">51987-8</strain>
    </source>
</reference>
<keyword evidence="3 10" id="KW-0813">Transport</keyword>
<evidence type="ECO:0000256" key="4">
    <source>
        <dbReference type="ARBA" id="ARBA00022692"/>
    </source>
</evidence>
<comment type="caution">
    <text evidence="12">The sequence shown here is derived from an EMBL/GenBank/DDBJ whole genome shotgun (WGS) entry which is preliminary data.</text>
</comment>
<organism evidence="12 13">
    <name type="scientific">Hypsizygus marmoreus</name>
    <name type="common">White beech mushroom</name>
    <name type="synonym">Agaricus marmoreus</name>
    <dbReference type="NCBI Taxonomy" id="39966"/>
    <lineage>
        <taxon>Eukaryota</taxon>
        <taxon>Fungi</taxon>
        <taxon>Dikarya</taxon>
        <taxon>Basidiomycota</taxon>
        <taxon>Agaricomycotina</taxon>
        <taxon>Agaricomycetes</taxon>
        <taxon>Agaricomycetidae</taxon>
        <taxon>Agaricales</taxon>
        <taxon>Tricholomatineae</taxon>
        <taxon>Lyophyllaceae</taxon>
        <taxon>Hypsizygus</taxon>
    </lineage>
</organism>
<gene>
    <name evidence="12" type="primary">arg-13_0</name>
    <name evidence="12" type="ORF">Hypma_007176</name>
</gene>
<evidence type="ECO:0000256" key="8">
    <source>
        <dbReference type="ARBA" id="ARBA00023136"/>
    </source>
</evidence>
<evidence type="ECO:0000256" key="3">
    <source>
        <dbReference type="ARBA" id="ARBA00022448"/>
    </source>
</evidence>
<keyword evidence="8 9" id="KW-0472">Membrane</keyword>
<dbReference type="GO" id="GO:0000064">
    <property type="term" value="F:L-ornithine transmembrane transporter activity"/>
    <property type="evidence" value="ECO:0007669"/>
    <property type="project" value="TreeGrafter"/>
</dbReference>
<dbReference type="GO" id="GO:0031966">
    <property type="term" value="C:mitochondrial membrane"/>
    <property type="evidence" value="ECO:0007669"/>
    <property type="project" value="UniProtKB-SubCell"/>
</dbReference>
<dbReference type="AlphaFoldDB" id="A0A369KC86"/>
<sequence>MPHIDEPVVVHIHAAGHPPDNAALFSLGDAARNIAFGSFAGMVSEIFEYPFDLAKVRLQSQVLSSAGSKLRFNGPLDCLKQTWREEGFRGMYRGLPAPIVGSMAETAALFVAYSYFQDLIRACTSRTRHDKLSIPELGLAAAGAGFVTSFILTPIELVKCKMQVQMMNVPPHHRAPIRPLSAILSQVRLLPSPAFSTNHGSIFKFTSSAHQSAFEDRLTTPKIPSSVIHPPGPFSIIRSTVQAHGVRGLWIGHTGTIVRETGGTAAWFAVKELVADLLLQRRAVDASQSYDLHASSSRSPRATEDEYDLLPWESALAGAISGGACVLAFYPADTVKSAMQTADEMIPSHRDSALSKQAPSVKSSSRSFTGTLARMYAAHGLRGLYAGCGMTVARAIPSSGIVFVVYDGLSAWLG</sequence>
<dbReference type="OrthoDB" id="2139348at2759"/>
<evidence type="ECO:0000256" key="2">
    <source>
        <dbReference type="ARBA" id="ARBA00006375"/>
    </source>
</evidence>
<evidence type="ECO:0000313" key="12">
    <source>
        <dbReference type="EMBL" id="RDB30265.1"/>
    </source>
</evidence>
<comment type="subcellular location">
    <subcellularLocation>
        <location evidence="1">Mitochondrion membrane</location>
        <topology evidence="1">Multi-pass membrane protein</topology>
    </subcellularLocation>
</comment>
<dbReference type="PANTHER" id="PTHR45624">
    <property type="entry name" value="MITOCHONDRIAL BASIC AMINO ACIDS TRANSPORTER-RELATED"/>
    <property type="match status" value="1"/>
</dbReference>
<dbReference type="InParanoid" id="A0A369KC86"/>
<keyword evidence="4 9" id="KW-0812">Transmembrane</keyword>
<evidence type="ECO:0000256" key="6">
    <source>
        <dbReference type="ARBA" id="ARBA00022989"/>
    </source>
</evidence>
<keyword evidence="13" id="KW-1185">Reference proteome</keyword>
<dbReference type="GO" id="GO:1990575">
    <property type="term" value="P:mitochondrial L-ornithine transmembrane transport"/>
    <property type="evidence" value="ECO:0007669"/>
    <property type="project" value="TreeGrafter"/>
</dbReference>
<accession>A0A369KC86</accession>
<dbReference type="InterPro" id="IPR018108">
    <property type="entry name" value="MCP_transmembrane"/>
</dbReference>
<protein>
    <submittedName>
        <fullName evidence="12">Amino-acid transporter arg-13</fullName>
    </submittedName>
</protein>
<comment type="similarity">
    <text evidence="2 10">Belongs to the mitochondrial carrier (TC 2.A.29) family.</text>
</comment>
<dbReference type="PANTHER" id="PTHR45624:SF31">
    <property type="entry name" value="MITOCHONDRIAL ORNITHINE TRANSPORTER 1"/>
    <property type="match status" value="1"/>
</dbReference>